<dbReference type="Gene3D" id="3.40.50.150">
    <property type="entry name" value="Vaccinia Virus protein VP39"/>
    <property type="match status" value="1"/>
</dbReference>
<dbReference type="Pfam" id="PF08241">
    <property type="entry name" value="Methyltransf_11"/>
    <property type="match status" value="1"/>
</dbReference>
<dbReference type="PANTHER" id="PTHR42912">
    <property type="entry name" value="METHYLTRANSFERASE"/>
    <property type="match status" value="1"/>
</dbReference>
<name>A0ABV9I947_9DEIO</name>
<organism evidence="2 3">
    <name type="scientific">Deinococcus hohokamensis</name>
    <dbReference type="NCBI Taxonomy" id="309883"/>
    <lineage>
        <taxon>Bacteria</taxon>
        <taxon>Thermotogati</taxon>
        <taxon>Deinococcota</taxon>
        <taxon>Deinococci</taxon>
        <taxon>Deinococcales</taxon>
        <taxon>Deinococcaceae</taxon>
        <taxon>Deinococcus</taxon>
    </lineage>
</organism>
<dbReference type="Proteomes" id="UP001595952">
    <property type="component" value="Unassembled WGS sequence"/>
</dbReference>
<dbReference type="EC" id="2.1.1.-" evidence="2"/>
<proteinExistence type="predicted"/>
<feature type="domain" description="Methyltransferase type 11" evidence="1">
    <location>
        <begin position="68"/>
        <end position="160"/>
    </location>
</feature>
<accession>A0ABV9I947</accession>
<dbReference type="GO" id="GO:0032259">
    <property type="term" value="P:methylation"/>
    <property type="evidence" value="ECO:0007669"/>
    <property type="project" value="UniProtKB-KW"/>
</dbReference>
<dbReference type="InterPro" id="IPR050508">
    <property type="entry name" value="Methyltransf_Superfamily"/>
</dbReference>
<keyword evidence="2" id="KW-0808">Transferase</keyword>
<keyword evidence="2" id="KW-0489">Methyltransferase</keyword>
<protein>
    <submittedName>
        <fullName evidence="2">Class I SAM-dependent methyltransferase</fullName>
        <ecNumber evidence="2">2.1.1.-</ecNumber>
    </submittedName>
</protein>
<dbReference type="SUPFAM" id="SSF53335">
    <property type="entry name" value="S-adenosyl-L-methionine-dependent methyltransferases"/>
    <property type="match status" value="1"/>
</dbReference>
<gene>
    <name evidence="2" type="ORF">ACFO0D_08810</name>
</gene>
<evidence type="ECO:0000259" key="1">
    <source>
        <dbReference type="Pfam" id="PF08241"/>
    </source>
</evidence>
<sequence>MVVPAPSSAATPALTLAQRSNHLALTAWGYHAWRARSLSLLCGEPFSLAREARLFLEACRPAPGEEWLDAGTSTGFYAGLLAAQGCRVDAADLSAAMLRQAARRCPSRQITWHQVNLEASGWPAARYSGIAVGATLNETANPARLLRELGRLLRPGGQLWLMWVTRQPGAPQALLQALGGLTFPDVAWVDQALPGLHQRQLVQVGPVAFGQWIKA</sequence>
<dbReference type="EMBL" id="JBHSEI010000005">
    <property type="protein sequence ID" value="MFC4638446.1"/>
    <property type="molecule type" value="Genomic_DNA"/>
</dbReference>
<dbReference type="RefSeq" id="WP_380061450.1">
    <property type="nucleotide sequence ID" value="NZ_JBHSEI010000005.1"/>
</dbReference>
<evidence type="ECO:0000313" key="2">
    <source>
        <dbReference type="EMBL" id="MFC4638446.1"/>
    </source>
</evidence>
<evidence type="ECO:0000313" key="3">
    <source>
        <dbReference type="Proteomes" id="UP001595952"/>
    </source>
</evidence>
<dbReference type="GO" id="GO:0008168">
    <property type="term" value="F:methyltransferase activity"/>
    <property type="evidence" value="ECO:0007669"/>
    <property type="project" value="UniProtKB-KW"/>
</dbReference>
<dbReference type="InterPro" id="IPR029063">
    <property type="entry name" value="SAM-dependent_MTases_sf"/>
</dbReference>
<keyword evidence="3" id="KW-1185">Reference proteome</keyword>
<reference evidence="3" key="1">
    <citation type="journal article" date="2019" name="Int. J. Syst. Evol. Microbiol.">
        <title>The Global Catalogue of Microorganisms (GCM) 10K type strain sequencing project: providing services to taxonomists for standard genome sequencing and annotation.</title>
        <authorList>
            <consortium name="The Broad Institute Genomics Platform"/>
            <consortium name="The Broad Institute Genome Sequencing Center for Infectious Disease"/>
            <person name="Wu L."/>
            <person name="Ma J."/>
        </authorList>
    </citation>
    <scope>NUCLEOTIDE SEQUENCE [LARGE SCALE GENOMIC DNA]</scope>
    <source>
        <strain evidence="3">CCUG 55995</strain>
    </source>
</reference>
<comment type="caution">
    <text evidence="2">The sequence shown here is derived from an EMBL/GenBank/DDBJ whole genome shotgun (WGS) entry which is preliminary data.</text>
</comment>
<dbReference type="InterPro" id="IPR013216">
    <property type="entry name" value="Methyltransf_11"/>
</dbReference>